<dbReference type="Proteomes" id="UP001057868">
    <property type="component" value="Unassembled WGS sequence"/>
</dbReference>
<protein>
    <recommendedName>
        <fullName evidence="2">DnaB/C C-terminal domain-containing protein</fullName>
    </recommendedName>
</protein>
<comment type="similarity">
    <text evidence="1">Belongs to the DnaB/DnaD family.</text>
</comment>
<dbReference type="Gene3D" id="1.10.10.630">
    <property type="entry name" value="DnaD domain-like"/>
    <property type="match status" value="1"/>
</dbReference>
<feature type="domain" description="DnaB/C C-terminal" evidence="2">
    <location>
        <begin position="288"/>
        <end position="323"/>
    </location>
</feature>
<dbReference type="PANTHER" id="PTHR37293:SF5">
    <property type="entry name" value="DNA REPLICATION PROTEIN"/>
    <property type="match status" value="1"/>
</dbReference>
<sequence>MSYRLIYEEFWTDPRTMEEMSPEDKFFYLYLLTNPSTTSIGIYVITKKKMAFELGYSIETVESLMERFINHHKVIRYNKSTRELAIKNWGKYNLSRGGKPVIDCITKELKQVKDKSLIAYIAENIQNKPMKDLFLNFCDVSTNREEGNDGVVIRKASNTERDTDTKNYTNTPTDTEKEKYTEDNIGALKYNNQIQNTENLSTEICQSSNQSTVNNQSSEAERNNTIAQNTVLSKARDNQIESNPYFKGNPQSLEAQPDEVLNLSKYFEVATGVQCTAHLATLKMSISQHGSEYVKLAMDKAIELGKPNMSYINGILKNWSKEGYPKESENNKSAKGYGSSGKLRFTDYEQRIYDYDDLEQKLLYGIGKEGGEDND</sequence>
<dbReference type="Pfam" id="PF07261">
    <property type="entry name" value="DnaB_2"/>
    <property type="match status" value="1"/>
</dbReference>
<proteinExistence type="inferred from homology"/>
<evidence type="ECO:0000313" key="3">
    <source>
        <dbReference type="EMBL" id="GKU24054.1"/>
    </source>
</evidence>
<comment type="caution">
    <text evidence="3">The sequence shown here is derived from an EMBL/GenBank/DDBJ whole genome shotgun (WGS) entry which is preliminary data.</text>
</comment>
<evidence type="ECO:0000313" key="4">
    <source>
        <dbReference type="Proteomes" id="UP001057868"/>
    </source>
</evidence>
<dbReference type="RefSeq" id="WP_261851075.1">
    <property type="nucleotide sequence ID" value="NZ_BQXY01000001.1"/>
</dbReference>
<dbReference type="InterPro" id="IPR053162">
    <property type="entry name" value="DnaD"/>
</dbReference>
<evidence type="ECO:0000256" key="1">
    <source>
        <dbReference type="ARBA" id="ARBA00093462"/>
    </source>
</evidence>
<evidence type="ECO:0000259" key="2">
    <source>
        <dbReference type="Pfam" id="PF07261"/>
    </source>
</evidence>
<keyword evidence="4" id="KW-1185">Reference proteome</keyword>
<name>A0A9W5XZP6_9CLOT</name>
<dbReference type="AlphaFoldDB" id="A0A9W5XZP6"/>
<dbReference type="InterPro" id="IPR006343">
    <property type="entry name" value="DnaB/C_C"/>
</dbReference>
<dbReference type="SUPFAM" id="SSF158499">
    <property type="entry name" value="DnaD domain-like"/>
    <property type="match status" value="1"/>
</dbReference>
<dbReference type="NCBIfam" id="TIGR01446">
    <property type="entry name" value="DnaD_dom"/>
    <property type="match status" value="1"/>
</dbReference>
<accession>A0A9W5XZP6</accession>
<gene>
    <name evidence="3" type="ORF">CFOLD11_08800</name>
</gene>
<dbReference type="InterPro" id="IPR034829">
    <property type="entry name" value="DnaD-like_sf"/>
</dbReference>
<reference evidence="3" key="1">
    <citation type="journal article" date="2023" name="Int. J. Syst. Evol. Microbiol.">
        <title>&lt;i&gt;Clostridium folliculivorans&lt;/i&gt; sp. nov., isolated from soil samples of an organic paddy in Japan.</title>
        <authorList>
            <person name="Tazawa J."/>
            <person name="Kobayashi H."/>
            <person name="Tanizawa Y."/>
            <person name="Uchino A."/>
            <person name="Tanaka F."/>
            <person name="Urashima Y."/>
            <person name="Miura S."/>
            <person name="Sakamoto M."/>
            <person name="Ohkuma M."/>
            <person name="Tohno M."/>
        </authorList>
    </citation>
    <scope>NUCLEOTIDE SEQUENCE</scope>
    <source>
        <strain evidence="3">D1-1</strain>
    </source>
</reference>
<dbReference type="EMBL" id="BQXY01000001">
    <property type="protein sequence ID" value="GKU24054.1"/>
    <property type="molecule type" value="Genomic_DNA"/>
</dbReference>
<organism evidence="3 4">
    <name type="scientific">Clostridium folliculivorans</name>
    <dbReference type="NCBI Taxonomy" id="2886038"/>
    <lineage>
        <taxon>Bacteria</taxon>
        <taxon>Bacillati</taxon>
        <taxon>Bacillota</taxon>
        <taxon>Clostridia</taxon>
        <taxon>Eubacteriales</taxon>
        <taxon>Clostridiaceae</taxon>
        <taxon>Clostridium</taxon>
    </lineage>
</organism>
<dbReference type="PANTHER" id="PTHR37293">
    <property type="entry name" value="PHAGE REPLICATION PROTEIN-RELATED"/>
    <property type="match status" value="1"/>
</dbReference>